<keyword evidence="2" id="KW-1185">Reference proteome</keyword>
<evidence type="ECO:0000313" key="2">
    <source>
        <dbReference type="Proteomes" id="UP001177021"/>
    </source>
</evidence>
<organism evidence="1 2">
    <name type="scientific">Trifolium pratense</name>
    <name type="common">Red clover</name>
    <dbReference type="NCBI Taxonomy" id="57577"/>
    <lineage>
        <taxon>Eukaryota</taxon>
        <taxon>Viridiplantae</taxon>
        <taxon>Streptophyta</taxon>
        <taxon>Embryophyta</taxon>
        <taxon>Tracheophyta</taxon>
        <taxon>Spermatophyta</taxon>
        <taxon>Magnoliopsida</taxon>
        <taxon>eudicotyledons</taxon>
        <taxon>Gunneridae</taxon>
        <taxon>Pentapetalae</taxon>
        <taxon>rosids</taxon>
        <taxon>fabids</taxon>
        <taxon>Fabales</taxon>
        <taxon>Fabaceae</taxon>
        <taxon>Papilionoideae</taxon>
        <taxon>50 kb inversion clade</taxon>
        <taxon>NPAAA clade</taxon>
        <taxon>Hologalegina</taxon>
        <taxon>IRL clade</taxon>
        <taxon>Trifolieae</taxon>
        <taxon>Trifolium</taxon>
    </lineage>
</organism>
<comment type="caution">
    <text evidence="1">The sequence shown here is derived from an EMBL/GenBank/DDBJ whole genome shotgun (WGS) entry which is preliminary data.</text>
</comment>
<sequence>MKSANALLEFPATGSVVSAGTPVAAIIISNLRPMDFGKNHISSDSTFTLPGIKSDKITTDSSGGADLRVAILTVSDTVAAGAGPDRRYC</sequence>
<accession>A0ACB0KB57</accession>
<dbReference type="Proteomes" id="UP001177021">
    <property type="component" value="Unassembled WGS sequence"/>
</dbReference>
<evidence type="ECO:0000313" key="1">
    <source>
        <dbReference type="EMBL" id="CAJ2653035.1"/>
    </source>
</evidence>
<gene>
    <name evidence="1" type="ORF">MILVUS5_LOCUS20437</name>
</gene>
<reference evidence="1" key="1">
    <citation type="submission" date="2023-10" db="EMBL/GenBank/DDBJ databases">
        <authorList>
            <person name="Rodriguez Cubillos JULIANA M."/>
            <person name="De Vega J."/>
        </authorList>
    </citation>
    <scope>NUCLEOTIDE SEQUENCE</scope>
</reference>
<proteinExistence type="predicted"/>
<protein>
    <submittedName>
        <fullName evidence="1">Uncharacterized protein</fullName>
    </submittedName>
</protein>
<dbReference type="EMBL" id="CASHSV030000206">
    <property type="protein sequence ID" value="CAJ2653035.1"/>
    <property type="molecule type" value="Genomic_DNA"/>
</dbReference>
<name>A0ACB0KB57_TRIPR</name>